<proteinExistence type="predicted"/>
<dbReference type="Proteomes" id="UP000639010">
    <property type="component" value="Unassembled WGS sequence"/>
</dbReference>
<evidence type="ECO:0000313" key="4">
    <source>
        <dbReference type="EMBL" id="MBE1424600.1"/>
    </source>
</evidence>
<comment type="caution">
    <text evidence="4">The sequence shown here is derived from an EMBL/GenBank/DDBJ whole genome shotgun (WGS) entry which is preliminary data.</text>
</comment>
<dbReference type="Pfam" id="PF05567">
    <property type="entry name" value="T4P_PilY1"/>
    <property type="match status" value="1"/>
</dbReference>
<gene>
    <name evidence="4" type="ORF">H4684_001234</name>
</gene>
<reference evidence="4 5" key="1">
    <citation type="submission" date="2020-10" db="EMBL/GenBank/DDBJ databases">
        <title>Genomic Encyclopedia of Type Strains, Phase IV (KMG-IV): sequencing the most valuable type-strain genomes for metagenomic binning, comparative biology and taxonomic classification.</title>
        <authorList>
            <person name="Goeker M."/>
        </authorList>
    </citation>
    <scope>NUCLEOTIDE SEQUENCE [LARGE SCALE GENOMIC DNA]</scope>
    <source>
        <strain evidence="4 5">DSM 4194</strain>
    </source>
</reference>
<protein>
    <submittedName>
        <fullName evidence="4">Type IV pilus assembly protein PilY1</fullName>
    </submittedName>
</protein>
<feature type="domain" description="PilY1 beta-propeller" evidence="3">
    <location>
        <begin position="715"/>
        <end position="769"/>
    </location>
</feature>
<dbReference type="InterPro" id="IPR008707">
    <property type="entry name" value="B-propeller_PilY1"/>
</dbReference>
<evidence type="ECO:0000256" key="1">
    <source>
        <dbReference type="ARBA" id="ARBA00022723"/>
    </source>
</evidence>
<dbReference type="RefSeq" id="WP_192623185.1">
    <property type="nucleotide sequence ID" value="NZ_JADBGG010000007.1"/>
</dbReference>
<keyword evidence="2" id="KW-0106">Calcium</keyword>
<sequence>MSVKRKFLVTNIFLLIALFFYATYAFSYVATDFNWIPPFLTKDEKPTVHILFDSSGSMEFRAYGGKNVVYSNFNPSYQYYGYFNPKKYYRYTTSEPSAPYFIEATSGDLWNGNFLNWLTMHRDDIAKKVMIGGNYDKIRGLYSLTSVNSWSNYTWVLYDDRYKVTDLNGNLNYMTPLSAHDTNKRSSAYSYFYQQASSSTEPTILYVTRELSYNSYYHKNSYTLRLKAPQETGVLDKFASKARLSLFQYHPVSSGNNGANILSYVSETPAELEQLKTKLAAIDPNGGTPLAESLWTICGYIRQNGSPASNSGPRYREESYSPTLGNKGDPFYFSEYDKLVPCTQQTVIMITDGEASVDNEVTSPKIAPSPFRKSLGEDKLQDVAWWARTTDLRSDPELPATQRVNLFTIFASFGETTGAELLKRATQFGSFADKNKDGLYTVADLEEADFASPENFFQAASGEELEAAVTQALAIATAGVASGTSASLPPTSGEGEGAVYQAIFFQPAANAALGPAWGGQLHGLLVDSQGNMREDTTSNKKLDTDPDQVDYDKIIRFTKADATEYITRYEANGTAETKGLNINQIKLLWSSKDWLNDINDSMIQSNRDYGTTSSRYIFTFVDKNNNMVSDTGEDIPFTYTDTDCKDPNNFCSYLTLYENTSGAVAPPASLTDTQLKNLSERQINFIRGLDVGDATIGSVDDFTRSRAFGGKTWRLGDIIYSSPTVVGRPAENYHMIYKDKTYEGFVNKYKNRRQMVYVGANDGMLHAFNAGFYNSTQKTFLTSPNGEHDWPLGMEAWGYIPFNLLPHLKWLMHPEYGQNQHAAYMDLKPRVFDARVFFDDTTSQVSQDPNTYPNGWGTILVAGMRLGGAEIGVDITKDGTADRSMSSAYVIMDITDPEQPPKLLAEIALPGQGFTTCYPTVMPMTQRNTSSATENQWYLVFGSGPADSSGKASRTKFGLETSDQNGRLFVLDLKALVADKELLTVNGTGTLSASGDPYGLTEPNSFIFDPIAVDLDIGPFPSTKEFRTDLVYFGTTAGTLAAPAGKMYRFNTNNDSTTGWDSISTLIDTGKPITSAASVAKDDVGRIWVYFGAGRLFNLQDIPQPSKMSFYGIKEPIDSTSKKMTLTTVSTASLFNSSNVVANNSACGETTNINCIKYSQDGTEMTGAWPNGHWKNLLASIDSSSGWKIDFDADRERVLGQPAVLSGSVIFSSNTPTSDVCDAFDAISSLWAVHYKTGTAFYSPILGATGDILNTSIPLGRGLAFTPTLHVGEDGTTAFVQTSTGAILTIDVETPISVRSGPLFWRKVTD</sequence>
<name>A0ABR9H1L8_9BACT</name>
<organism evidence="4 5">
    <name type="scientific">Desulfomicrobium macestii</name>
    <dbReference type="NCBI Taxonomy" id="90731"/>
    <lineage>
        <taxon>Bacteria</taxon>
        <taxon>Pseudomonadati</taxon>
        <taxon>Thermodesulfobacteriota</taxon>
        <taxon>Desulfovibrionia</taxon>
        <taxon>Desulfovibrionales</taxon>
        <taxon>Desulfomicrobiaceae</taxon>
        <taxon>Desulfomicrobium</taxon>
    </lineage>
</organism>
<evidence type="ECO:0000256" key="2">
    <source>
        <dbReference type="ARBA" id="ARBA00022837"/>
    </source>
</evidence>
<evidence type="ECO:0000313" key="5">
    <source>
        <dbReference type="Proteomes" id="UP000639010"/>
    </source>
</evidence>
<dbReference type="EMBL" id="JADBGG010000007">
    <property type="protein sequence ID" value="MBE1424600.1"/>
    <property type="molecule type" value="Genomic_DNA"/>
</dbReference>
<keyword evidence="5" id="KW-1185">Reference proteome</keyword>
<accession>A0ABR9H1L8</accession>
<keyword evidence="1" id="KW-0479">Metal-binding</keyword>
<evidence type="ECO:0000259" key="3">
    <source>
        <dbReference type="Pfam" id="PF05567"/>
    </source>
</evidence>